<reference evidence="9" key="1">
    <citation type="submission" date="2016-11" db="EMBL/GenBank/DDBJ databases">
        <authorList>
            <person name="Varghese N."/>
            <person name="Submissions S."/>
        </authorList>
    </citation>
    <scope>NUCLEOTIDE SEQUENCE [LARGE SCALE GENOMIC DNA]</scope>
    <source>
        <strain evidence="9">DSM 19514</strain>
    </source>
</reference>
<evidence type="ECO:0000256" key="3">
    <source>
        <dbReference type="ARBA" id="ARBA00022768"/>
    </source>
</evidence>
<dbReference type="FunFam" id="1.10.286.20:FF:000001">
    <property type="entry name" value="Elongation factor Ts"/>
    <property type="match status" value="1"/>
</dbReference>
<dbReference type="HAMAP" id="MF_00050">
    <property type="entry name" value="EF_Ts"/>
    <property type="match status" value="1"/>
</dbReference>
<dbReference type="Gene3D" id="1.10.286.20">
    <property type="match status" value="1"/>
</dbReference>
<dbReference type="Gene3D" id="1.10.8.10">
    <property type="entry name" value="DNA helicase RuvA subunit, C-terminal domain"/>
    <property type="match status" value="1"/>
</dbReference>
<dbReference type="Gene3D" id="3.30.479.20">
    <property type="entry name" value="Elongation factor Ts, dimerisation domain"/>
    <property type="match status" value="2"/>
</dbReference>
<comment type="function">
    <text evidence="5 6">Associates with the EF-Tu.GDP complex and induces the exchange of GDP to GTP. It remains bound to the aminoacyl-tRNA.EF-Tu.GTP complex up to the GTP hydrolysis stage on the ribosome.</text>
</comment>
<dbReference type="Proteomes" id="UP000184295">
    <property type="component" value="Unassembled WGS sequence"/>
</dbReference>
<keyword evidence="3 6" id="KW-0251">Elongation factor</keyword>
<keyword evidence="9" id="KW-1185">Reference proteome</keyword>
<proteinExistence type="inferred from homology"/>
<dbReference type="PROSITE" id="PS01126">
    <property type="entry name" value="EF_TS_1"/>
    <property type="match status" value="1"/>
</dbReference>
<dbReference type="FunFam" id="1.10.8.10:FF:000001">
    <property type="entry name" value="Elongation factor Ts"/>
    <property type="match status" value="1"/>
</dbReference>
<organism evidence="8 9">
    <name type="scientific">Ferrithrix thermotolerans DSM 19514</name>
    <dbReference type="NCBI Taxonomy" id="1121881"/>
    <lineage>
        <taxon>Bacteria</taxon>
        <taxon>Bacillati</taxon>
        <taxon>Actinomycetota</taxon>
        <taxon>Acidimicrobiia</taxon>
        <taxon>Acidimicrobiales</taxon>
        <taxon>Acidimicrobiaceae</taxon>
        <taxon>Ferrithrix</taxon>
    </lineage>
</organism>
<dbReference type="GO" id="GO:0005737">
    <property type="term" value="C:cytoplasm"/>
    <property type="evidence" value="ECO:0007669"/>
    <property type="project" value="UniProtKB-SubCell"/>
</dbReference>
<dbReference type="InterPro" id="IPR036402">
    <property type="entry name" value="EF-Ts_dimer_sf"/>
</dbReference>
<evidence type="ECO:0000256" key="5">
    <source>
        <dbReference type="ARBA" id="ARBA00025453"/>
    </source>
</evidence>
<evidence type="ECO:0000313" key="9">
    <source>
        <dbReference type="Proteomes" id="UP000184295"/>
    </source>
</evidence>
<evidence type="ECO:0000256" key="4">
    <source>
        <dbReference type="ARBA" id="ARBA00022917"/>
    </source>
</evidence>
<dbReference type="Pfam" id="PF00889">
    <property type="entry name" value="EF_TS"/>
    <property type="match status" value="1"/>
</dbReference>
<evidence type="ECO:0000256" key="1">
    <source>
        <dbReference type="ARBA" id="ARBA00005532"/>
    </source>
</evidence>
<dbReference type="GO" id="GO:0003746">
    <property type="term" value="F:translation elongation factor activity"/>
    <property type="evidence" value="ECO:0007669"/>
    <property type="project" value="UniProtKB-UniRule"/>
</dbReference>
<dbReference type="InterPro" id="IPR014039">
    <property type="entry name" value="Transl_elong_EFTs/EF1B_dimer"/>
</dbReference>
<dbReference type="InterPro" id="IPR009060">
    <property type="entry name" value="UBA-like_sf"/>
</dbReference>
<dbReference type="PANTHER" id="PTHR11741">
    <property type="entry name" value="ELONGATION FACTOR TS"/>
    <property type="match status" value="1"/>
</dbReference>
<keyword evidence="4 6" id="KW-0648">Protein biosynthesis</keyword>
<feature type="region of interest" description="Involved in Mg(2+) ion dislocation from EF-Tu" evidence="6">
    <location>
        <begin position="79"/>
        <end position="82"/>
    </location>
</feature>
<dbReference type="InterPro" id="IPR001816">
    <property type="entry name" value="Transl_elong_EFTs/EF1B"/>
</dbReference>
<dbReference type="EMBL" id="FQUL01000006">
    <property type="protein sequence ID" value="SHE45923.1"/>
    <property type="molecule type" value="Genomic_DNA"/>
</dbReference>
<dbReference type="PANTHER" id="PTHR11741:SF0">
    <property type="entry name" value="ELONGATION FACTOR TS, MITOCHONDRIAL"/>
    <property type="match status" value="1"/>
</dbReference>
<dbReference type="STRING" id="1121881.SAMN02745225_00666"/>
<keyword evidence="6" id="KW-0963">Cytoplasm</keyword>
<evidence type="ECO:0000313" key="8">
    <source>
        <dbReference type="EMBL" id="SHE45923.1"/>
    </source>
</evidence>
<evidence type="ECO:0000256" key="2">
    <source>
        <dbReference type="ARBA" id="ARBA00016956"/>
    </source>
</evidence>
<name>A0A1M4TN77_9ACTN</name>
<gene>
    <name evidence="6" type="primary">tsf</name>
    <name evidence="8" type="ORF">SAMN02745225_00666</name>
</gene>
<protein>
    <recommendedName>
        <fullName evidence="2 6">Elongation factor Ts</fullName>
        <shortName evidence="6">EF-Ts</shortName>
    </recommendedName>
</protein>
<dbReference type="RefSeq" id="WP_072788719.1">
    <property type="nucleotide sequence ID" value="NZ_FQUL01000006.1"/>
</dbReference>
<feature type="domain" description="Translation elongation factor EFTs/EF1B dimerisation" evidence="7">
    <location>
        <begin position="70"/>
        <end position="262"/>
    </location>
</feature>
<comment type="similarity">
    <text evidence="1 6">Belongs to the EF-Ts family.</text>
</comment>
<accession>A0A1M4TN77</accession>
<dbReference type="SUPFAM" id="SSF54713">
    <property type="entry name" value="Elongation factor Ts (EF-Ts), dimerisation domain"/>
    <property type="match status" value="2"/>
</dbReference>
<dbReference type="NCBIfam" id="TIGR00116">
    <property type="entry name" value="tsf"/>
    <property type="match status" value="1"/>
</dbReference>
<dbReference type="AlphaFoldDB" id="A0A1M4TN77"/>
<evidence type="ECO:0000259" key="7">
    <source>
        <dbReference type="Pfam" id="PF00889"/>
    </source>
</evidence>
<evidence type="ECO:0000256" key="6">
    <source>
        <dbReference type="HAMAP-Rule" id="MF_00050"/>
    </source>
</evidence>
<sequence>MAITAADVQSLRKRTGAGMLDAKKALEEAGGDAEKAAQILREKGLAGAVKRSDRENTQGACYVSVNDRSASIVELRCETDFVAKSESFVSLVEKIAAAVAERGPEATKEFDSEVDELKITLKENIDLGRVSYLEASEGETLDGYMHVQSGRGTVGVLVKLRGGSKDLAHDIALHVAFARPSYLRREDVPADVVEKERETLTAITRNEGKPEAAIDKIVSGRLDGFFKNICLTEQAFVKDEKLKVQDVLGSAEIVQFALVVVGS</sequence>
<dbReference type="SUPFAM" id="SSF46934">
    <property type="entry name" value="UBA-like"/>
    <property type="match status" value="1"/>
</dbReference>
<dbReference type="CDD" id="cd14275">
    <property type="entry name" value="UBA_EF-Ts"/>
    <property type="match status" value="1"/>
</dbReference>
<dbReference type="OrthoDB" id="9808348at2"/>
<dbReference type="InterPro" id="IPR018101">
    <property type="entry name" value="Transl_elong_Ts_CS"/>
</dbReference>
<comment type="subcellular location">
    <subcellularLocation>
        <location evidence="6">Cytoplasm</location>
    </subcellularLocation>
</comment>